<evidence type="ECO:0000313" key="3">
    <source>
        <dbReference type="Proteomes" id="UP001300012"/>
    </source>
</evidence>
<comment type="caution">
    <text evidence="2">The sequence shown here is derived from an EMBL/GenBank/DDBJ whole genome shotgun (WGS) entry which is preliminary data.</text>
</comment>
<gene>
    <name evidence="2" type="ORF">NV381_22325</name>
</gene>
<evidence type="ECO:0000259" key="1">
    <source>
        <dbReference type="Pfam" id="PF13154"/>
    </source>
</evidence>
<dbReference type="Pfam" id="PF13154">
    <property type="entry name" value="DUF3991"/>
    <property type="match status" value="1"/>
</dbReference>
<dbReference type="Pfam" id="PF13155">
    <property type="entry name" value="Toprim_2"/>
    <property type="match status" value="1"/>
</dbReference>
<dbReference type="Proteomes" id="UP001300012">
    <property type="component" value="Unassembled WGS sequence"/>
</dbReference>
<dbReference type="CDD" id="cd01029">
    <property type="entry name" value="TOPRIM_primases"/>
    <property type="match status" value="1"/>
</dbReference>
<dbReference type="Gene3D" id="3.40.1360.10">
    <property type="match status" value="1"/>
</dbReference>
<dbReference type="InterPro" id="IPR034154">
    <property type="entry name" value="TOPRIM_DnaG/twinkle"/>
</dbReference>
<organism evidence="2 3">
    <name type="scientific">Paenibacillus radicis</name>
    <name type="common">ex Xue et al. 2023</name>
    <dbReference type="NCBI Taxonomy" id="2972489"/>
    <lineage>
        <taxon>Bacteria</taxon>
        <taxon>Bacillati</taxon>
        <taxon>Bacillota</taxon>
        <taxon>Bacilli</taxon>
        <taxon>Bacillales</taxon>
        <taxon>Paenibacillaceae</taxon>
        <taxon>Paenibacillus</taxon>
    </lineage>
</organism>
<dbReference type="SUPFAM" id="SSF57783">
    <property type="entry name" value="Zinc beta-ribbon"/>
    <property type="match status" value="1"/>
</dbReference>
<feature type="domain" description="DUF3991" evidence="1">
    <location>
        <begin position="122"/>
        <end position="188"/>
    </location>
</feature>
<dbReference type="InterPro" id="IPR025054">
    <property type="entry name" value="DUF3991"/>
</dbReference>
<name>A0ABT1YNS2_9BACL</name>
<accession>A0ABT1YNS2</accession>
<protein>
    <submittedName>
        <fullName evidence="2">DUF3991 and toprim domain-containing protein</fullName>
    </submittedName>
</protein>
<evidence type="ECO:0000313" key="2">
    <source>
        <dbReference type="EMBL" id="MCR8633928.1"/>
    </source>
</evidence>
<reference evidence="2 3" key="1">
    <citation type="submission" date="2022-08" db="EMBL/GenBank/DDBJ databases">
        <title>Paenibacillus endoradicis sp. nov., Paenibacillus radicibacter sp. nov and Paenibacillus pararadicis sp. nov., three cold-adapted plant growth-promoting bacteria isolated from root of Larix gmelinii in Great Khingan.</title>
        <authorList>
            <person name="Xue H."/>
        </authorList>
    </citation>
    <scope>NUCLEOTIDE SEQUENCE [LARGE SCALE GENOMIC DNA]</scope>
    <source>
        <strain evidence="2 3">N5-1-1-5</strain>
    </source>
</reference>
<keyword evidence="3" id="KW-1185">Reference proteome</keyword>
<proteinExistence type="predicted"/>
<sequence>MRISDDNIQKARMTNLIEFCERNGYELKPERNGDHKVVGYAGLVIKDNFYYRHSEEKGGNALDFCIRILGMNFKEAVEALIEVNSVVEDVECDRLRQSQAKQEKKGVFMLPKRAAANTVLYPYLCKVRKIPMKIVKRMIEKGLVYQDDNYNYVFPCFDNIGGAKGAILRGTHDDNVFKGRAANSDVSYGWVIESDEYCNAVTVVEAPIDAMSLLALYPERAGKNYLLALGGLHLEAIKMFLKENKQIAKVVLALDNDDPVKEFVEKVKIDLGQIYEINVLVPVYGKDWNEMLEQERTA</sequence>
<dbReference type="EMBL" id="JANQBD010000017">
    <property type="protein sequence ID" value="MCR8633928.1"/>
    <property type="molecule type" value="Genomic_DNA"/>
</dbReference>
<dbReference type="RefSeq" id="WP_258215498.1">
    <property type="nucleotide sequence ID" value="NZ_JANQBD010000017.1"/>
</dbReference>